<dbReference type="KEGG" id="str:Sterm_0076"/>
<protein>
    <submittedName>
        <fullName evidence="5">Conserved protein/domain typically associated with flavoprotein oxygenase DIM6/NTAB family</fullName>
    </submittedName>
</protein>
<evidence type="ECO:0000313" key="5">
    <source>
        <dbReference type="EMBL" id="ACZ06961.1"/>
    </source>
</evidence>
<name>D1AJQ4_SEBTE</name>
<keyword evidence="6" id="KW-1185">Reference proteome</keyword>
<feature type="domain" description="Flavin reductase like" evidence="4">
    <location>
        <begin position="33"/>
        <end position="152"/>
    </location>
</feature>
<evidence type="ECO:0000256" key="2">
    <source>
        <dbReference type="ARBA" id="ARBA00022630"/>
    </source>
</evidence>
<dbReference type="GO" id="GO:0016646">
    <property type="term" value="F:oxidoreductase activity, acting on the CH-NH group of donors, NAD or NADP as acceptor"/>
    <property type="evidence" value="ECO:0007669"/>
    <property type="project" value="UniProtKB-ARBA"/>
</dbReference>
<comment type="similarity">
    <text evidence="3">Belongs to the flavoredoxin family.</text>
</comment>
<dbReference type="InterPro" id="IPR012349">
    <property type="entry name" value="Split_barrel_FMN-bd"/>
</dbReference>
<dbReference type="InterPro" id="IPR002563">
    <property type="entry name" value="Flavin_Rdtase-like_dom"/>
</dbReference>
<evidence type="ECO:0000259" key="4">
    <source>
        <dbReference type="Pfam" id="PF01613"/>
    </source>
</evidence>
<dbReference type="Proteomes" id="UP000000845">
    <property type="component" value="Chromosome"/>
</dbReference>
<evidence type="ECO:0000313" key="6">
    <source>
        <dbReference type="Proteomes" id="UP000000845"/>
    </source>
</evidence>
<organism evidence="5 6">
    <name type="scientific">Sebaldella termitidis (strain ATCC 33386 / NCTC 11300)</name>
    <dbReference type="NCBI Taxonomy" id="526218"/>
    <lineage>
        <taxon>Bacteria</taxon>
        <taxon>Fusobacteriati</taxon>
        <taxon>Fusobacteriota</taxon>
        <taxon>Fusobacteriia</taxon>
        <taxon>Fusobacteriales</taxon>
        <taxon>Leptotrichiaceae</taxon>
        <taxon>Sebaldella</taxon>
    </lineage>
</organism>
<proteinExistence type="inferred from homology"/>
<evidence type="ECO:0000256" key="3">
    <source>
        <dbReference type="ARBA" id="ARBA00038054"/>
    </source>
</evidence>
<evidence type="ECO:0000256" key="1">
    <source>
        <dbReference type="ARBA" id="ARBA00001917"/>
    </source>
</evidence>
<dbReference type="PANTHER" id="PTHR43567:SF1">
    <property type="entry name" value="FLAVOREDOXIN"/>
    <property type="match status" value="1"/>
</dbReference>
<reference evidence="5 6" key="2">
    <citation type="journal article" date="2010" name="Stand. Genomic Sci.">
        <title>Complete genome sequence of Sebaldella termitidis type strain (NCTC 11300).</title>
        <authorList>
            <person name="Harmon-Smith M."/>
            <person name="Celia L."/>
            <person name="Chertkov O."/>
            <person name="Lapidus A."/>
            <person name="Copeland A."/>
            <person name="Glavina Del Rio T."/>
            <person name="Nolan M."/>
            <person name="Lucas S."/>
            <person name="Tice H."/>
            <person name="Cheng J.F."/>
            <person name="Han C."/>
            <person name="Detter J.C."/>
            <person name="Bruce D."/>
            <person name="Goodwin L."/>
            <person name="Pitluck S."/>
            <person name="Pati A."/>
            <person name="Liolios K."/>
            <person name="Ivanova N."/>
            <person name="Mavromatis K."/>
            <person name="Mikhailova N."/>
            <person name="Chen A."/>
            <person name="Palaniappan K."/>
            <person name="Land M."/>
            <person name="Hauser L."/>
            <person name="Chang Y.J."/>
            <person name="Jeffries C.D."/>
            <person name="Brettin T."/>
            <person name="Goker M."/>
            <person name="Beck B."/>
            <person name="Bristow J."/>
            <person name="Eisen J.A."/>
            <person name="Markowitz V."/>
            <person name="Hugenholtz P."/>
            <person name="Kyrpides N.C."/>
            <person name="Klenk H.P."/>
            <person name="Chen F."/>
        </authorList>
    </citation>
    <scope>NUCLEOTIDE SEQUENCE [LARGE SCALE GENOMIC DNA]</scope>
    <source>
        <strain evidence="6">ATCC 33386 / NCTC 11300</strain>
    </source>
</reference>
<dbReference type="SUPFAM" id="SSF50475">
    <property type="entry name" value="FMN-binding split barrel"/>
    <property type="match status" value="1"/>
</dbReference>
<comment type="cofactor">
    <cofactor evidence="1">
        <name>FMN</name>
        <dbReference type="ChEBI" id="CHEBI:58210"/>
    </cofactor>
</comment>
<dbReference type="eggNOG" id="COG1853">
    <property type="taxonomic scope" value="Bacteria"/>
</dbReference>
<dbReference type="PANTHER" id="PTHR43567">
    <property type="entry name" value="FLAVOREDOXIN-RELATED-RELATED"/>
    <property type="match status" value="1"/>
</dbReference>
<dbReference type="Gene3D" id="2.30.110.10">
    <property type="entry name" value="Electron Transport, Fmn-binding Protein, Chain A"/>
    <property type="match status" value="1"/>
</dbReference>
<dbReference type="RefSeq" id="WP_012859561.1">
    <property type="nucleotide sequence ID" value="NC_013517.1"/>
</dbReference>
<dbReference type="STRING" id="526218.Sterm_0076"/>
<dbReference type="AlphaFoldDB" id="D1AJQ4"/>
<keyword evidence="2" id="KW-0285">Flavoprotein</keyword>
<accession>D1AJQ4</accession>
<dbReference type="EMBL" id="CP001739">
    <property type="protein sequence ID" value="ACZ06961.1"/>
    <property type="molecule type" value="Genomic_DNA"/>
</dbReference>
<reference evidence="6" key="1">
    <citation type="submission" date="2009-09" db="EMBL/GenBank/DDBJ databases">
        <title>The complete chromosome of Sebaldella termitidis ATCC 33386.</title>
        <authorList>
            <consortium name="US DOE Joint Genome Institute (JGI-PGF)"/>
            <person name="Lucas S."/>
            <person name="Copeland A."/>
            <person name="Lapidus A."/>
            <person name="Glavina del Rio T."/>
            <person name="Dalin E."/>
            <person name="Tice H."/>
            <person name="Bruce D."/>
            <person name="Goodwin L."/>
            <person name="Pitluck S."/>
            <person name="Kyrpides N."/>
            <person name="Mavromatis K."/>
            <person name="Ivanova N."/>
            <person name="Mikhailova N."/>
            <person name="Sims D."/>
            <person name="Meincke L."/>
            <person name="Brettin T."/>
            <person name="Detter J.C."/>
            <person name="Han C."/>
            <person name="Larimer F."/>
            <person name="Land M."/>
            <person name="Hauser L."/>
            <person name="Markowitz V."/>
            <person name="Cheng J.F."/>
            <person name="Hugenholtz P."/>
            <person name="Woyke T."/>
            <person name="Wu D."/>
            <person name="Eisen J.A."/>
        </authorList>
    </citation>
    <scope>NUCLEOTIDE SEQUENCE [LARGE SCALE GENOMIC DNA]</scope>
    <source>
        <strain evidence="6">ATCC 33386 / NCTC 11300</strain>
    </source>
</reference>
<dbReference type="HOGENOM" id="CLU_096489_0_0_0"/>
<sequence length="160" mass="18021">MENINAEYEKLYYGFPTVLLSFYDKNNEPGCLVSNSVFVLGNMLVLGLAKTSSAAESIKFSNSFCVNIPEKELLREFENSSPDSSFDVNRFYSQNFLYTKSDTINAPLMDICKVSIECEVLSSHEDQNYIIIISNIKSKNISRDLLHNDGSFMGRILGSL</sequence>
<gene>
    <name evidence="5" type="ordered locus">Sterm_0076</name>
</gene>
<dbReference type="Pfam" id="PF01613">
    <property type="entry name" value="Flavin_Reduct"/>
    <property type="match status" value="1"/>
</dbReference>
<dbReference type="GO" id="GO:0010181">
    <property type="term" value="F:FMN binding"/>
    <property type="evidence" value="ECO:0007669"/>
    <property type="project" value="InterPro"/>
</dbReference>
<dbReference type="InterPro" id="IPR052174">
    <property type="entry name" value="Flavoredoxin"/>
</dbReference>